<keyword evidence="3" id="KW-1185">Reference proteome</keyword>
<dbReference type="InterPro" id="IPR000182">
    <property type="entry name" value="GNAT_dom"/>
</dbReference>
<evidence type="ECO:0000313" key="2">
    <source>
        <dbReference type="EMBL" id="URW79059.1"/>
    </source>
</evidence>
<dbReference type="Pfam" id="PF13302">
    <property type="entry name" value="Acetyltransf_3"/>
    <property type="match status" value="1"/>
</dbReference>
<proteinExistence type="predicted"/>
<dbReference type="GO" id="GO:0016747">
    <property type="term" value="F:acyltransferase activity, transferring groups other than amino-acyl groups"/>
    <property type="evidence" value="ECO:0007669"/>
    <property type="project" value="InterPro"/>
</dbReference>
<organism evidence="2 3">
    <name type="scientific">Xiashengella succiniciproducens</name>
    <dbReference type="NCBI Taxonomy" id="2949635"/>
    <lineage>
        <taxon>Bacteria</taxon>
        <taxon>Pseudomonadati</taxon>
        <taxon>Bacteroidota</taxon>
        <taxon>Bacteroidia</taxon>
        <taxon>Marinilabiliales</taxon>
        <taxon>Marinilabiliaceae</taxon>
        <taxon>Xiashengella</taxon>
    </lineage>
</organism>
<dbReference type="RefSeq" id="WP_250722659.1">
    <property type="nucleotide sequence ID" value="NZ_CP098400.1"/>
</dbReference>
<accession>A0A9J6ZN36</accession>
<dbReference type="SUPFAM" id="SSF55729">
    <property type="entry name" value="Acyl-CoA N-acyltransferases (Nat)"/>
    <property type="match status" value="1"/>
</dbReference>
<feature type="domain" description="N-acetyltransferase" evidence="1">
    <location>
        <begin position="7"/>
        <end position="172"/>
    </location>
</feature>
<dbReference type="KEGG" id="alkq:M9189_09365"/>
<dbReference type="InterPro" id="IPR016181">
    <property type="entry name" value="Acyl_CoA_acyltransferase"/>
</dbReference>
<name>A0A9J6ZN36_9BACT</name>
<dbReference type="PROSITE" id="PS51186">
    <property type="entry name" value="GNAT"/>
    <property type="match status" value="1"/>
</dbReference>
<sequence>MISNNVVVLRAVEHADVDLLYKWENDMELWPVSNTLRPFSRAQIERYVKNAALDVYQTKQLRLMIDTAEEGETVGMIDMFDFDPFHSRAGLGIMLNARWRSKGLASAALSLFIEYAFNTLGLHQLYCNIAASNTPSLNLFESKGFTLVGVKKEWLKTTQGFEDELLYQLLARK</sequence>
<evidence type="ECO:0000259" key="1">
    <source>
        <dbReference type="PROSITE" id="PS51186"/>
    </source>
</evidence>
<gene>
    <name evidence="2" type="ORF">M9189_09365</name>
</gene>
<reference evidence="2" key="1">
    <citation type="submission" date="2022-05" db="EMBL/GenBank/DDBJ databases">
        <authorList>
            <person name="Sun X."/>
        </authorList>
    </citation>
    <scope>NUCLEOTIDE SEQUENCE</scope>
    <source>
        <strain evidence="2">Ai-910</strain>
    </source>
</reference>
<dbReference type="AlphaFoldDB" id="A0A9J6ZN36"/>
<dbReference type="Gene3D" id="3.40.630.30">
    <property type="match status" value="1"/>
</dbReference>
<protein>
    <submittedName>
        <fullName evidence="2">GNAT family N-acetyltransferase</fullName>
    </submittedName>
</protein>
<reference evidence="2" key="2">
    <citation type="submission" date="2022-06" db="EMBL/GenBank/DDBJ databases">
        <title>Xiashengella guii gen. nov. sp. nov., a bacterium isolated form anaerobic digestion tank.</title>
        <authorList>
            <person name="Huang H."/>
        </authorList>
    </citation>
    <scope>NUCLEOTIDE SEQUENCE</scope>
    <source>
        <strain evidence="2">Ai-910</strain>
    </source>
</reference>
<dbReference type="PANTHER" id="PTHR43415:SF3">
    <property type="entry name" value="GNAT-FAMILY ACETYLTRANSFERASE"/>
    <property type="match status" value="1"/>
</dbReference>
<evidence type="ECO:0000313" key="3">
    <source>
        <dbReference type="Proteomes" id="UP001056426"/>
    </source>
</evidence>
<dbReference type="EMBL" id="CP098400">
    <property type="protein sequence ID" value="URW79059.1"/>
    <property type="molecule type" value="Genomic_DNA"/>
</dbReference>
<dbReference type="CDD" id="cd04301">
    <property type="entry name" value="NAT_SF"/>
    <property type="match status" value="1"/>
</dbReference>
<dbReference type="Proteomes" id="UP001056426">
    <property type="component" value="Chromosome"/>
</dbReference>
<dbReference type="PANTHER" id="PTHR43415">
    <property type="entry name" value="SPERMIDINE N(1)-ACETYLTRANSFERASE"/>
    <property type="match status" value="1"/>
</dbReference>